<sequence length="432" mass="47715">MNSPHILIVEDDAILGGAISQRLKLEGFHIAWAQSCAEALAALKRRHPDFVLSDIVLPDGSGEDLYRRAQPWLGDTPILFATAFGQIDQAVRLMKAGADDYLTKPYDVDDLIARIRNRLAGRPSQPDGERAVEFAISPAMKLIAEQLRRVAGTDLPVLITGETGTGKEVAARYLHDVSPRAAQPFVAVNCGAIPHDLLESQFFGHERGAFTGAAQAHVGFFEEAGEGTLFLDEIGELDARLQTALLRVLEDGRFRPLGSRTDRVFRGRIVAATNADLEAMRAEKTFRDDLYYRLSVIEIPLPPLRARADEIEELANRFLSEAAARSRTTVRNLSRDAVAALLHHDWPGNIRELRNRLERANVLAAGDTLEPADIFPERILDAIPAETLADARRHSEAEQIERALALSQGRVGEAAKRLGISRTTLWKRRAKP</sequence>
<dbReference type="CDD" id="cd00009">
    <property type="entry name" value="AAA"/>
    <property type="match status" value="1"/>
</dbReference>
<dbReference type="Gene3D" id="3.40.50.2300">
    <property type="match status" value="1"/>
</dbReference>
<dbReference type="Gene3D" id="1.10.8.60">
    <property type="match status" value="1"/>
</dbReference>
<dbReference type="SUPFAM" id="SSF46689">
    <property type="entry name" value="Homeodomain-like"/>
    <property type="match status" value="1"/>
</dbReference>
<dbReference type="RefSeq" id="WP_148915003.1">
    <property type="nucleotide sequence ID" value="NZ_VSZS01000063.1"/>
</dbReference>
<evidence type="ECO:0000259" key="9">
    <source>
        <dbReference type="PROSITE" id="PS50045"/>
    </source>
</evidence>
<gene>
    <name evidence="11" type="ORF">FY036_12140</name>
</gene>
<dbReference type="GO" id="GO:0005524">
    <property type="term" value="F:ATP binding"/>
    <property type="evidence" value="ECO:0007669"/>
    <property type="project" value="UniProtKB-KW"/>
</dbReference>
<dbReference type="Gene3D" id="3.40.50.300">
    <property type="entry name" value="P-loop containing nucleotide triphosphate hydrolases"/>
    <property type="match status" value="1"/>
</dbReference>
<dbReference type="InterPro" id="IPR003593">
    <property type="entry name" value="AAA+_ATPase"/>
</dbReference>
<dbReference type="InterPro" id="IPR002197">
    <property type="entry name" value="HTH_Fis"/>
</dbReference>
<keyword evidence="6" id="KW-0010">Activator</keyword>
<dbReference type="Pfam" id="PF00072">
    <property type="entry name" value="Response_reg"/>
    <property type="match status" value="1"/>
</dbReference>
<dbReference type="Pfam" id="PF25601">
    <property type="entry name" value="AAA_lid_14"/>
    <property type="match status" value="1"/>
</dbReference>
<evidence type="ECO:0000256" key="3">
    <source>
        <dbReference type="ARBA" id="ARBA00023012"/>
    </source>
</evidence>
<dbReference type="EMBL" id="VSZS01000063">
    <property type="protein sequence ID" value="TYR31845.1"/>
    <property type="molecule type" value="Genomic_DNA"/>
</dbReference>
<evidence type="ECO:0000256" key="2">
    <source>
        <dbReference type="ARBA" id="ARBA00022840"/>
    </source>
</evidence>
<dbReference type="GO" id="GO:0000160">
    <property type="term" value="P:phosphorelay signal transduction system"/>
    <property type="evidence" value="ECO:0007669"/>
    <property type="project" value="UniProtKB-KW"/>
</dbReference>
<protein>
    <submittedName>
        <fullName evidence="11">Sigma-54-dependent Fis family transcriptional regulator</fullName>
    </submittedName>
</protein>
<evidence type="ECO:0000256" key="8">
    <source>
        <dbReference type="PROSITE-ProRule" id="PRU00169"/>
    </source>
</evidence>
<dbReference type="SMART" id="SM00382">
    <property type="entry name" value="AAA"/>
    <property type="match status" value="1"/>
</dbReference>
<dbReference type="GO" id="GO:0006355">
    <property type="term" value="P:regulation of DNA-templated transcription"/>
    <property type="evidence" value="ECO:0007669"/>
    <property type="project" value="InterPro"/>
</dbReference>
<dbReference type="PROSITE" id="PS50110">
    <property type="entry name" value="RESPONSE_REGULATORY"/>
    <property type="match status" value="1"/>
</dbReference>
<feature type="domain" description="Sigma-54 factor interaction" evidence="9">
    <location>
        <begin position="133"/>
        <end position="362"/>
    </location>
</feature>
<dbReference type="AlphaFoldDB" id="A0A5D4GX57"/>
<dbReference type="InterPro" id="IPR002078">
    <property type="entry name" value="Sigma_54_int"/>
</dbReference>
<feature type="modified residue" description="4-aspartylphosphate" evidence="8">
    <location>
        <position position="54"/>
    </location>
</feature>
<dbReference type="Proteomes" id="UP000323258">
    <property type="component" value="Unassembled WGS sequence"/>
</dbReference>
<dbReference type="InterPro" id="IPR025944">
    <property type="entry name" value="Sigma_54_int_dom_CS"/>
</dbReference>
<evidence type="ECO:0000313" key="11">
    <source>
        <dbReference type="EMBL" id="TYR31845.1"/>
    </source>
</evidence>
<dbReference type="InterPro" id="IPR027417">
    <property type="entry name" value="P-loop_NTPase"/>
</dbReference>
<dbReference type="Pfam" id="PF00158">
    <property type="entry name" value="Sigma54_activat"/>
    <property type="match status" value="1"/>
</dbReference>
<dbReference type="Gene3D" id="1.10.10.60">
    <property type="entry name" value="Homeodomain-like"/>
    <property type="match status" value="1"/>
</dbReference>
<evidence type="ECO:0000256" key="5">
    <source>
        <dbReference type="ARBA" id="ARBA00023125"/>
    </source>
</evidence>
<dbReference type="PROSITE" id="PS00688">
    <property type="entry name" value="SIGMA54_INTERACT_3"/>
    <property type="match status" value="1"/>
</dbReference>
<evidence type="ECO:0000259" key="10">
    <source>
        <dbReference type="PROSITE" id="PS50110"/>
    </source>
</evidence>
<keyword evidence="5" id="KW-0238">DNA-binding</keyword>
<keyword evidence="2" id="KW-0067">ATP-binding</keyword>
<dbReference type="Pfam" id="PF02954">
    <property type="entry name" value="HTH_8"/>
    <property type="match status" value="1"/>
</dbReference>
<name>A0A5D4GX57_9HYPH</name>
<dbReference type="InterPro" id="IPR011006">
    <property type="entry name" value="CheY-like_superfamily"/>
</dbReference>
<keyword evidence="7" id="KW-0804">Transcription</keyword>
<reference evidence="11 12" key="1">
    <citation type="submission" date="2019-08" db="EMBL/GenBank/DDBJ databases">
        <authorList>
            <person name="Seo Y.L."/>
        </authorList>
    </citation>
    <scope>NUCLEOTIDE SEQUENCE [LARGE SCALE GENOMIC DNA]</scope>
    <source>
        <strain evidence="11 12">MaA-C15</strain>
    </source>
</reference>
<evidence type="ECO:0000256" key="6">
    <source>
        <dbReference type="ARBA" id="ARBA00023159"/>
    </source>
</evidence>
<evidence type="ECO:0000256" key="7">
    <source>
        <dbReference type="ARBA" id="ARBA00023163"/>
    </source>
</evidence>
<accession>A0A5D4GX57</accession>
<keyword evidence="12" id="KW-1185">Reference proteome</keyword>
<organism evidence="11 12">
    <name type="scientific">Neoaquamicrobium microcysteis</name>
    <dbReference type="NCBI Taxonomy" id="2682781"/>
    <lineage>
        <taxon>Bacteria</taxon>
        <taxon>Pseudomonadati</taxon>
        <taxon>Pseudomonadota</taxon>
        <taxon>Alphaproteobacteria</taxon>
        <taxon>Hyphomicrobiales</taxon>
        <taxon>Phyllobacteriaceae</taxon>
        <taxon>Neoaquamicrobium</taxon>
    </lineage>
</organism>
<keyword evidence="4" id="KW-0805">Transcription regulation</keyword>
<dbReference type="PANTHER" id="PTHR32071">
    <property type="entry name" value="TRANSCRIPTIONAL REGULATORY PROTEIN"/>
    <property type="match status" value="1"/>
</dbReference>
<keyword evidence="1" id="KW-0547">Nucleotide-binding</keyword>
<reference evidence="11 12" key="2">
    <citation type="submission" date="2019-09" db="EMBL/GenBank/DDBJ databases">
        <title>Mesorhizobium sp. MaA-C15 isolated from Microcystis aeruginosa.</title>
        <authorList>
            <person name="Jeong S.E."/>
            <person name="Jin H.M."/>
            <person name="Jeon C.O."/>
        </authorList>
    </citation>
    <scope>NUCLEOTIDE SEQUENCE [LARGE SCALE GENOMIC DNA]</scope>
    <source>
        <strain evidence="11 12">MaA-C15</strain>
    </source>
</reference>
<dbReference type="InterPro" id="IPR058031">
    <property type="entry name" value="AAA_lid_NorR"/>
</dbReference>
<dbReference type="InterPro" id="IPR001789">
    <property type="entry name" value="Sig_transdc_resp-reg_receiver"/>
</dbReference>
<feature type="domain" description="Response regulatory" evidence="10">
    <location>
        <begin position="5"/>
        <end position="119"/>
    </location>
</feature>
<dbReference type="GO" id="GO:0043565">
    <property type="term" value="F:sequence-specific DNA binding"/>
    <property type="evidence" value="ECO:0007669"/>
    <property type="project" value="InterPro"/>
</dbReference>
<dbReference type="SUPFAM" id="SSF52540">
    <property type="entry name" value="P-loop containing nucleoside triphosphate hydrolases"/>
    <property type="match status" value="1"/>
</dbReference>
<dbReference type="SUPFAM" id="SSF52172">
    <property type="entry name" value="CheY-like"/>
    <property type="match status" value="1"/>
</dbReference>
<keyword evidence="3" id="KW-0902">Two-component regulatory system</keyword>
<evidence type="ECO:0000313" key="12">
    <source>
        <dbReference type="Proteomes" id="UP000323258"/>
    </source>
</evidence>
<keyword evidence="8" id="KW-0597">Phosphoprotein</keyword>
<comment type="caution">
    <text evidence="11">The sequence shown here is derived from an EMBL/GenBank/DDBJ whole genome shotgun (WGS) entry which is preliminary data.</text>
</comment>
<dbReference type="OrthoDB" id="9762726at2"/>
<proteinExistence type="predicted"/>
<evidence type="ECO:0000256" key="1">
    <source>
        <dbReference type="ARBA" id="ARBA00022741"/>
    </source>
</evidence>
<evidence type="ECO:0000256" key="4">
    <source>
        <dbReference type="ARBA" id="ARBA00023015"/>
    </source>
</evidence>
<dbReference type="FunFam" id="3.40.50.300:FF:000006">
    <property type="entry name" value="DNA-binding transcriptional regulator NtrC"/>
    <property type="match status" value="1"/>
</dbReference>
<dbReference type="InterPro" id="IPR009057">
    <property type="entry name" value="Homeodomain-like_sf"/>
</dbReference>
<dbReference type="PANTHER" id="PTHR32071:SF117">
    <property type="entry name" value="PTS-DEPENDENT DIHYDROXYACETONE KINASE OPERON REGULATORY PROTEIN-RELATED"/>
    <property type="match status" value="1"/>
</dbReference>
<dbReference type="PROSITE" id="PS50045">
    <property type="entry name" value="SIGMA54_INTERACT_4"/>
    <property type="match status" value="1"/>
</dbReference>
<dbReference type="SMART" id="SM00448">
    <property type="entry name" value="REC"/>
    <property type="match status" value="1"/>
</dbReference>